<dbReference type="PANTHER" id="PTHR33116">
    <property type="entry name" value="REVERSE TRANSCRIPTASE ZINC-BINDING DOMAIN-CONTAINING PROTEIN-RELATED-RELATED"/>
    <property type="match status" value="1"/>
</dbReference>
<evidence type="ECO:0000313" key="2">
    <source>
        <dbReference type="Proteomes" id="UP000327157"/>
    </source>
</evidence>
<proteinExistence type="predicted"/>
<dbReference type="PANTHER" id="PTHR33116:SF86">
    <property type="entry name" value="REVERSE TRANSCRIPTASE DOMAIN-CONTAINING PROTEIN"/>
    <property type="match status" value="1"/>
</dbReference>
<keyword evidence="2" id="KW-1185">Reference proteome</keyword>
<gene>
    <name evidence="1" type="ORF">D8674_028818</name>
</gene>
<organism evidence="1 2">
    <name type="scientific">Pyrus ussuriensis x Pyrus communis</name>
    <dbReference type="NCBI Taxonomy" id="2448454"/>
    <lineage>
        <taxon>Eukaryota</taxon>
        <taxon>Viridiplantae</taxon>
        <taxon>Streptophyta</taxon>
        <taxon>Embryophyta</taxon>
        <taxon>Tracheophyta</taxon>
        <taxon>Spermatophyta</taxon>
        <taxon>Magnoliopsida</taxon>
        <taxon>eudicotyledons</taxon>
        <taxon>Gunneridae</taxon>
        <taxon>Pentapetalae</taxon>
        <taxon>rosids</taxon>
        <taxon>fabids</taxon>
        <taxon>Rosales</taxon>
        <taxon>Rosaceae</taxon>
        <taxon>Amygdaloideae</taxon>
        <taxon>Maleae</taxon>
        <taxon>Pyrus</taxon>
    </lineage>
</organism>
<accession>A0A5N5I262</accession>
<reference evidence="1 2" key="3">
    <citation type="submission" date="2019-11" db="EMBL/GenBank/DDBJ databases">
        <title>A de novo genome assembly of a pear dwarfing rootstock.</title>
        <authorList>
            <person name="Wang F."/>
            <person name="Wang J."/>
            <person name="Li S."/>
            <person name="Zhang Y."/>
            <person name="Fang M."/>
            <person name="Ma L."/>
            <person name="Zhao Y."/>
            <person name="Jiang S."/>
        </authorList>
    </citation>
    <scope>NUCLEOTIDE SEQUENCE [LARGE SCALE GENOMIC DNA]</scope>
    <source>
        <strain evidence="1">S2</strain>
        <tissue evidence="1">Leaf</tissue>
    </source>
</reference>
<dbReference type="Proteomes" id="UP000327157">
    <property type="component" value="Chromosome 6"/>
</dbReference>
<name>A0A5N5I262_9ROSA</name>
<reference evidence="1 2" key="1">
    <citation type="submission" date="2019-09" db="EMBL/GenBank/DDBJ databases">
        <authorList>
            <person name="Ou C."/>
        </authorList>
    </citation>
    <scope>NUCLEOTIDE SEQUENCE [LARGE SCALE GENOMIC DNA]</scope>
    <source>
        <strain evidence="1">S2</strain>
        <tissue evidence="1">Leaf</tissue>
    </source>
</reference>
<evidence type="ECO:0000313" key="1">
    <source>
        <dbReference type="EMBL" id="KAB2632571.1"/>
    </source>
</evidence>
<dbReference type="AlphaFoldDB" id="A0A5N5I262"/>
<dbReference type="OrthoDB" id="1929473at2759"/>
<dbReference type="EMBL" id="SMOL01000120">
    <property type="protein sequence ID" value="KAB2632571.1"/>
    <property type="molecule type" value="Genomic_DNA"/>
</dbReference>
<protein>
    <submittedName>
        <fullName evidence="1">Ribonuclease H protein</fullName>
    </submittedName>
</protein>
<sequence length="440" mass="49847">MVTFFLLPIAFKHLDFYIFFADDTLIFLAATKENCRSLIQLIDHYCLASGQLVDNQKSSVFFGGNVPKVLSRELTDILGIVKVGDPESYLGVLAIWGKSKKCGLAFVKERLLGKIQGWKQSLLSQAGREVLIKAVAQAILAYPMNLFKFPTMLCNEYDAMISQFWWGQLGGKHRIHWVSKERLCRSRAEGGLSFRNFETFNDALLAKQCWQLITERNSLWAKVLKARYFPNCSFLEAKRGGRASWAWSSLLVGRDILLRGAHWQIMNGRKLMSYIAFTCWYIWKTRCNFLFNQQPINPRQVVLAISTSIGAFLDANQSLRTRTIAGTRSLVIPVTWTPPNLGFIKINVEASWEANSSSGFARVVERNHDGHFLGAGTYPVKVGSGKLSLYLCSLLDWESLSMTVAGLGFQDWSTRLRTPWRRSDVGKCAMWFGLTDLHLP</sequence>
<comment type="caution">
    <text evidence="1">The sequence shown here is derived from an EMBL/GenBank/DDBJ whole genome shotgun (WGS) entry which is preliminary data.</text>
</comment>
<reference evidence="2" key="2">
    <citation type="submission" date="2019-10" db="EMBL/GenBank/DDBJ databases">
        <title>A de novo genome assembly of a pear dwarfing rootstock.</title>
        <authorList>
            <person name="Wang F."/>
            <person name="Wang J."/>
            <person name="Li S."/>
            <person name="Zhang Y."/>
            <person name="Fang M."/>
            <person name="Ma L."/>
            <person name="Zhao Y."/>
            <person name="Jiang S."/>
        </authorList>
    </citation>
    <scope>NUCLEOTIDE SEQUENCE [LARGE SCALE GENOMIC DNA]</scope>
</reference>